<dbReference type="Proteomes" id="UP000067689">
    <property type="component" value="Chromosome"/>
</dbReference>
<dbReference type="KEGG" id="aer:AERYTH_04495"/>
<feature type="signal peptide" evidence="6">
    <location>
        <begin position="1"/>
        <end position="17"/>
    </location>
</feature>
<dbReference type="EMBL" id="CP011502">
    <property type="protein sequence ID" value="ALX04010.1"/>
    <property type="molecule type" value="Genomic_DNA"/>
</dbReference>
<accession>A0A0U3SZN6</accession>
<gene>
    <name evidence="7" type="ORF">AERYTH_04495</name>
</gene>
<dbReference type="InterPro" id="IPR006710">
    <property type="entry name" value="Glyco_hydro_43"/>
</dbReference>
<proteinExistence type="inferred from homology"/>
<feature type="region of interest" description="Disordered" evidence="5">
    <location>
        <begin position="19"/>
        <end position="38"/>
    </location>
</feature>
<keyword evidence="2 6" id="KW-0732">Signal</keyword>
<evidence type="ECO:0000256" key="3">
    <source>
        <dbReference type="ARBA" id="ARBA00022801"/>
    </source>
</evidence>
<evidence type="ECO:0000256" key="5">
    <source>
        <dbReference type="SAM" id="MobiDB-lite"/>
    </source>
</evidence>
<dbReference type="SUPFAM" id="SSF69318">
    <property type="entry name" value="Integrin alpha N-terminal domain"/>
    <property type="match status" value="2"/>
</dbReference>
<dbReference type="SUPFAM" id="SSF75005">
    <property type="entry name" value="Arabinanase/levansucrase/invertase"/>
    <property type="match status" value="1"/>
</dbReference>
<sequence length="683" mass="73478">MVAVATALVLAAVPATGASPKKPNDWLKPGVPLQGQQHPDPSAVSLGPYVLATSTNHGGSDLPFVWSGDLSLWTARTQYADGNRTRDGEGRGFFNDGIDAPRWGSYASCTETPRTRSGCDPREMWAPGFDFVGGRWVLFSAVKVSDRYSSYGRFAIYRAASSVATGLYSSVSSSPIVRTDTRRDPAGVIDPEVFTDPANNRPYLLYKTEGNLQGNLPTLWSRRLDSSGTRFLKGSKPVRLLTTPRGSWEGRVVENPSMAKVNGVYVLFYSGNEYTSTRYATGYAVCKRGPSAPCTRPGSNRLLTSARGSYGPGGADALTDARGRHLLAYHAYPTASGSTGTGGRTLRTAEFTVDPRTKRVSIRQRAVAAAPGREGGTWFGGNGAFTRVKQDASGAFVPFVADLNHDGIDDVGYYGGWGRADAARLGAKGARTLQSGSAALVRQAGAFVPVSGDFDGDGHTDVYWYQPGADPHNDFLDPRNKRHYEPNARRDELWLSRAGGWQKIPLAQDRTAVPIVANVDGRPGDELWWYVPGKASDERWTWDAAAGTMARRQGDIPGPGTTAPAVADFDADGFDDLLWYVPGQARATVWWKGSSAARTSFAVDSATRTAGRVPVAGDFDRSTPGAEVLWYGPRSVSEVQWSTLRRTGTPKVTSVRSFDGGAVYQAVVGDYDGDGTDDISWFG</sequence>
<reference evidence="7 8" key="1">
    <citation type="journal article" date="1991" name="Int. J. Syst. Bacteriol.">
        <title>Description of the erythromycin-producing bacterium Arthrobacter sp. strain NRRL B-3381 as Aeromicrobium erythreum gen. nov., sp. nov.</title>
        <authorList>
            <person name="Miller E.S."/>
            <person name="Woese C.R."/>
            <person name="Brenner S."/>
        </authorList>
    </citation>
    <scope>NUCLEOTIDE SEQUENCE [LARGE SCALE GENOMIC DNA]</scope>
    <source>
        <strain evidence="7 8">AR18</strain>
    </source>
</reference>
<dbReference type="STRING" id="2041.AERYTH_04495"/>
<dbReference type="PANTHER" id="PTHR46580:SF2">
    <property type="entry name" value="MAM DOMAIN-CONTAINING PROTEIN"/>
    <property type="match status" value="1"/>
</dbReference>
<keyword evidence="4" id="KW-0326">Glycosidase</keyword>
<evidence type="ECO:0008006" key="9">
    <source>
        <dbReference type="Google" id="ProtNLM"/>
    </source>
</evidence>
<evidence type="ECO:0000256" key="4">
    <source>
        <dbReference type="ARBA" id="ARBA00023295"/>
    </source>
</evidence>
<name>A0A0U3SZN6_9ACTN</name>
<protein>
    <recommendedName>
        <fullName evidence="9">VCBS repeat-containing protein</fullName>
    </recommendedName>
</protein>
<evidence type="ECO:0000313" key="8">
    <source>
        <dbReference type="Proteomes" id="UP000067689"/>
    </source>
</evidence>
<dbReference type="GO" id="GO:0004553">
    <property type="term" value="F:hydrolase activity, hydrolyzing O-glycosyl compounds"/>
    <property type="evidence" value="ECO:0007669"/>
    <property type="project" value="InterPro"/>
</dbReference>
<dbReference type="InterPro" id="IPR028994">
    <property type="entry name" value="Integrin_alpha_N"/>
</dbReference>
<organism evidence="7 8">
    <name type="scientific">Aeromicrobium erythreum</name>
    <dbReference type="NCBI Taxonomy" id="2041"/>
    <lineage>
        <taxon>Bacteria</taxon>
        <taxon>Bacillati</taxon>
        <taxon>Actinomycetota</taxon>
        <taxon>Actinomycetes</taxon>
        <taxon>Propionibacteriales</taxon>
        <taxon>Nocardioidaceae</taxon>
        <taxon>Aeromicrobium</taxon>
    </lineage>
</organism>
<dbReference type="InterPro" id="IPR013517">
    <property type="entry name" value="FG-GAP"/>
</dbReference>
<comment type="similarity">
    <text evidence="1">Belongs to the glycosyl hydrolase 43 family.</text>
</comment>
<dbReference type="PANTHER" id="PTHR46580">
    <property type="entry name" value="SENSOR KINASE-RELATED"/>
    <property type="match status" value="1"/>
</dbReference>
<dbReference type="PATRIC" id="fig|2041.4.peg.939"/>
<dbReference type="InterPro" id="IPR023296">
    <property type="entry name" value="Glyco_hydro_beta-prop_sf"/>
</dbReference>
<evidence type="ECO:0000313" key="7">
    <source>
        <dbReference type="EMBL" id="ALX04010.1"/>
    </source>
</evidence>
<evidence type="ECO:0000256" key="1">
    <source>
        <dbReference type="ARBA" id="ARBA00009865"/>
    </source>
</evidence>
<keyword evidence="3" id="KW-0378">Hydrolase</keyword>
<evidence type="ECO:0000256" key="2">
    <source>
        <dbReference type="ARBA" id="ARBA00022729"/>
    </source>
</evidence>
<dbReference type="Pfam" id="PF01839">
    <property type="entry name" value="FG-GAP"/>
    <property type="match status" value="1"/>
</dbReference>
<dbReference type="Pfam" id="PF04616">
    <property type="entry name" value="Glyco_hydro_43"/>
    <property type="match status" value="1"/>
</dbReference>
<evidence type="ECO:0000256" key="6">
    <source>
        <dbReference type="SAM" id="SignalP"/>
    </source>
</evidence>
<dbReference type="AlphaFoldDB" id="A0A0U3SZN6"/>
<keyword evidence="8" id="KW-1185">Reference proteome</keyword>
<dbReference type="Gene3D" id="2.115.10.20">
    <property type="entry name" value="Glycosyl hydrolase domain, family 43"/>
    <property type="match status" value="1"/>
</dbReference>
<feature type="chain" id="PRO_5006845369" description="VCBS repeat-containing protein" evidence="6">
    <location>
        <begin position="18"/>
        <end position="683"/>
    </location>
</feature>
<dbReference type="GO" id="GO:0005975">
    <property type="term" value="P:carbohydrate metabolic process"/>
    <property type="evidence" value="ECO:0007669"/>
    <property type="project" value="InterPro"/>
</dbReference>